<gene>
    <name evidence="1" type="ordered locus">Asphe3_31090</name>
</gene>
<dbReference type="RefSeq" id="WP_013602110.1">
    <property type="nucleotide sequence ID" value="NC_015145.1"/>
</dbReference>
<dbReference type="HOGENOM" id="CLU_2491100_0_0_11"/>
<dbReference type="OrthoDB" id="4948849at2"/>
<sequence length="86" mass="9888">MAAVGEKKTHRASVGPDWGQVVEDPRTTALELIARDEHYLDDLWVRYWANGGEAKRLDFEAFLYRITEPNDFDLQILAWALEEVAP</sequence>
<organism evidence="1 2">
    <name type="scientific">Pseudarthrobacter phenanthrenivorans (strain DSM 18606 / JCM 16027 / LMG 23796 / Sphe3)</name>
    <name type="common">Arthrobacter phenanthrenivorans</name>
    <dbReference type="NCBI Taxonomy" id="930171"/>
    <lineage>
        <taxon>Bacteria</taxon>
        <taxon>Bacillati</taxon>
        <taxon>Actinomycetota</taxon>
        <taxon>Actinomycetes</taxon>
        <taxon>Micrococcales</taxon>
        <taxon>Micrococcaceae</taxon>
        <taxon>Pseudarthrobacter</taxon>
    </lineage>
</organism>
<dbReference type="EMBL" id="CP002379">
    <property type="protein sequence ID" value="ADX74219.1"/>
    <property type="molecule type" value="Genomic_DNA"/>
</dbReference>
<dbReference type="AlphaFoldDB" id="F0M216"/>
<name>F0M216_PSEPM</name>
<accession>F0M216</accession>
<protein>
    <submittedName>
        <fullName evidence="1">Uncharacterized protein</fullName>
    </submittedName>
</protein>
<reference evidence="1 2" key="1">
    <citation type="journal article" date="2011" name="Stand. Genomic Sci.">
        <title>Complete genome sequence of Arthrobacter phenanthrenivorans type strain (Sphe3).</title>
        <authorList>
            <person name="Kallimanis A."/>
            <person name="Labutti K.M."/>
            <person name="Lapidus A."/>
            <person name="Clum A."/>
            <person name="Lykidis A."/>
            <person name="Mavromatis K."/>
            <person name="Pagani I."/>
            <person name="Liolios K."/>
            <person name="Ivanova N."/>
            <person name="Goodwin L."/>
            <person name="Pitluck S."/>
            <person name="Chen A."/>
            <person name="Palaniappan K."/>
            <person name="Markowitz V."/>
            <person name="Bristow J."/>
            <person name="Velentzas A.D."/>
            <person name="Perisynakis A."/>
            <person name="Ouzounis C.C."/>
            <person name="Kyrpides N.C."/>
            <person name="Koukkou A.I."/>
            <person name="Drainas C."/>
        </authorList>
    </citation>
    <scope>NUCLEOTIDE SEQUENCE [LARGE SCALE GENOMIC DNA]</scope>
    <source>
        <strain evidence="2">DSM 18606 / JCM 16027 / LMG 23796 / Sphe3</strain>
    </source>
</reference>
<evidence type="ECO:0000313" key="2">
    <source>
        <dbReference type="Proteomes" id="UP000008639"/>
    </source>
</evidence>
<dbReference type="KEGG" id="apn:Asphe3_31090"/>
<evidence type="ECO:0000313" key="1">
    <source>
        <dbReference type="EMBL" id="ADX74219.1"/>
    </source>
</evidence>
<dbReference type="Proteomes" id="UP000008639">
    <property type="component" value="Chromosome"/>
</dbReference>
<proteinExistence type="predicted"/>